<keyword evidence="2" id="KW-0677">Repeat</keyword>
<dbReference type="Pfam" id="PF24681">
    <property type="entry name" value="Kelch_KLHDC2_KLHL20_DRC7"/>
    <property type="match status" value="1"/>
</dbReference>
<evidence type="ECO:0000313" key="6">
    <source>
        <dbReference type="Proteomes" id="UP000603453"/>
    </source>
</evidence>
<proteinExistence type="predicted"/>
<keyword evidence="4" id="KW-0812">Transmembrane</keyword>
<organism evidence="5 6">
    <name type="scientific">Mucor saturninus</name>
    <dbReference type="NCBI Taxonomy" id="64648"/>
    <lineage>
        <taxon>Eukaryota</taxon>
        <taxon>Fungi</taxon>
        <taxon>Fungi incertae sedis</taxon>
        <taxon>Mucoromycota</taxon>
        <taxon>Mucoromycotina</taxon>
        <taxon>Mucoromycetes</taxon>
        <taxon>Mucorales</taxon>
        <taxon>Mucorineae</taxon>
        <taxon>Mucoraceae</taxon>
        <taxon>Mucor</taxon>
    </lineage>
</organism>
<dbReference type="EMBL" id="JAEPRD010000004">
    <property type="protein sequence ID" value="KAG2213097.1"/>
    <property type="molecule type" value="Genomic_DNA"/>
</dbReference>
<dbReference type="Proteomes" id="UP000603453">
    <property type="component" value="Unassembled WGS sequence"/>
</dbReference>
<evidence type="ECO:0000256" key="4">
    <source>
        <dbReference type="SAM" id="Phobius"/>
    </source>
</evidence>
<dbReference type="InterPro" id="IPR015915">
    <property type="entry name" value="Kelch-typ_b-propeller"/>
</dbReference>
<dbReference type="InterPro" id="IPR006652">
    <property type="entry name" value="Kelch_1"/>
</dbReference>
<dbReference type="PANTHER" id="PTHR46093">
    <property type="entry name" value="ACYL-COA-BINDING DOMAIN-CONTAINING PROTEIN 5"/>
    <property type="match status" value="1"/>
</dbReference>
<dbReference type="Gene3D" id="2.120.10.80">
    <property type="entry name" value="Kelch-type beta propeller"/>
    <property type="match status" value="2"/>
</dbReference>
<evidence type="ECO:0000256" key="1">
    <source>
        <dbReference type="ARBA" id="ARBA00022441"/>
    </source>
</evidence>
<keyword evidence="4" id="KW-0472">Membrane</keyword>
<dbReference type="PANTHER" id="PTHR46093:SF3">
    <property type="entry name" value="ACYL-COA-BINDING DOMAIN-CONTAINING PROTEIN 4"/>
    <property type="match status" value="1"/>
</dbReference>
<feature type="region of interest" description="Disordered" evidence="3">
    <location>
        <begin position="76"/>
        <end position="98"/>
    </location>
</feature>
<feature type="region of interest" description="Disordered" evidence="3">
    <location>
        <begin position="645"/>
        <end position="664"/>
    </location>
</feature>
<keyword evidence="6" id="KW-1185">Reference proteome</keyword>
<accession>A0A8H7VBX0</accession>
<feature type="compositionally biased region" description="Polar residues" evidence="3">
    <location>
        <begin position="646"/>
        <end position="664"/>
    </location>
</feature>
<protein>
    <submittedName>
        <fullName evidence="5">Uncharacterized protein</fullName>
    </submittedName>
</protein>
<sequence>MDILSSNATETQFASSSSSIFTLHLDKKDFSLSSSPDVKKILPPVTIPPTIGHTSHLHVPSNSIISVFGMQQQNKEAPPLIPSTPSVAKQKTNTPTGRYKHTSVLMNTELYVIGGEHVPTKTENKEQPKFIESQDSIWSYSFTTKSWSKIGTTVTPSMAGHTSIVYKQWLISCFGRHLEGGLSESCTWFDTITFNSTTITPTSSSIAEWPTARIHASMISLENNKHVLFGGEQSRGNILDDLWKLNVESAFKMTWQRVQYNTNQPDTDYYKRSGHASTLLGDENVILYYGGQNGPLSLATDPIFLDVSKMEWIRTSNTNGDRIIIHKNSVEQETVQEKHKLGGGAIVGIIISAVGIVAICIGLFIWRKRHHRQRSIHQKSRAARFSQSPTPMYSMQQQEEKQKASVLFQGENRIAGTGLLADRNFLSLPELALSRESSNSRISAISLGAEFRFSADDYRHSHQSAGSTNIGGTIPKIELASNKETRNQPLSILSEESNDFKKRESIGFKRLTLNLFSGSQQDEVIRKKDRSSSLFQLRASKLLQPTTPSTPDGKYPHSPKTSALQSRVSLGAKSVSSVQWVGFNDNMDYKGNNWRDSSTSSMHLAVTNAQRASSYYSDSTQSTPRSPMFPSNLRDSAVHYQLNELEANSWNSEQGRSTTTPPEK</sequence>
<evidence type="ECO:0000313" key="5">
    <source>
        <dbReference type="EMBL" id="KAG2213097.1"/>
    </source>
</evidence>
<feature type="transmembrane region" description="Helical" evidence="4">
    <location>
        <begin position="341"/>
        <end position="366"/>
    </location>
</feature>
<dbReference type="AlphaFoldDB" id="A0A8H7VBX0"/>
<comment type="caution">
    <text evidence="5">The sequence shown here is derived from an EMBL/GenBank/DDBJ whole genome shotgun (WGS) entry which is preliminary data.</text>
</comment>
<name>A0A8H7VBX0_9FUNG</name>
<feature type="region of interest" description="Disordered" evidence="3">
    <location>
        <begin position="541"/>
        <end position="562"/>
    </location>
</feature>
<dbReference type="Pfam" id="PF01344">
    <property type="entry name" value="Kelch_1"/>
    <property type="match status" value="1"/>
</dbReference>
<feature type="region of interest" description="Disordered" evidence="3">
    <location>
        <begin position="615"/>
        <end position="635"/>
    </location>
</feature>
<evidence type="ECO:0000256" key="3">
    <source>
        <dbReference type="SAM" id="MobiDB-lite"/>
    </source>
</evidence>
<reference evidence="5" key="1">
    <citation type="submission" date="2020-12" db="EMBL/GenBank/DDBJ databases">
        <title>Metabolic potential, ecology and presence of endohyphal bacteria is reflected in genomic diversity of Mucoromycotina.</title>
        <authorList>
            <person name="Muszewska A."/>
            <person name="Okrasinska A."/>
            <person name="Steczkiewicz K."/>
            <person name="Drgas O."/>
            <person name="Orlowska M."/>
            <person name="Perlinska-Lenart U."/>
            <person name="Aleksandrzak-Piekarczyk T."/>
            <person name="Szatraj K."/>
            <person name="Zielenkiewicz U."/>
            <person name="Pilsyk S."/>
            <person name="Malc E."/>
            <person name="Mieczkowski P."/>
            <person name="Kruszewska J.S."/>
            <person name="Biernat P."/>
            <person name="Pawlowska J."/>
        </authorList>
    </citation>
    <scope>NUCLEOTIDE SEQUENCE</scope>
    <source>
        <strain evidence="5">WA0000017839</strain>
    </source>
</reference>
<feature type="compositionally biased region" description="Polar residues" evidence="3">
    <location>
        <begin position="615"/>
        <end position="625"/>
    </location>
</feature>
<evidence type="ECO:0000256" key="2">
    <source>
        <dbReference type="ARBA" id="ARBA00022737"/>
    </source>
</evidence>
<keyword evidence="1" id="KW-0880">Kelch repeat</keyword>
<dbReference type="SUPFAM" id="SSF117281">
    <property type="entry name" value="Kelch motif"/>
    <property type="match status" value="1"/>
</dbReference>
<feature type="compositionally biased region" description="Polar residues" evidence="3">
    <location>
        <begin position="83"/>
        <end position="96"/>
    </location>
</feature>
<keyword evidence="4" id="KW-1133">Transmembrane helix</keyword>
<dbReference type="OrthoDB" id="199599at2759"/>
<gene>
    <name evidence="5" type="ORF">INT47_011246</name>
</gene>